<evidence type="ECO:0008006" key="4">
    <source>
        <dbReference type="Google" id="ProtNLM"/>
    </source>
</evidence>
<dbReference type="RefSeq" id="WP_191744726.1">
    <property type="nucleotide sequence ID" value="NZ_JACSQU010000003.1"/>
</dbReference>
<dbReference type="Proteomes" id="UP000638918">
    <property type="component" value="Unassembled WGS sequence"/>
</dbReference>
<proteinExistence type="predicted"/>
<evidence type="ECO:0000313" key="3">
    <source>
        <dbReference type="Proteomes" id="UP000638918"/>
    </source>
</evidence>
<name>A0ABR8R3L4_9CAUL</name>
<keyword evidence="1" id="KW-0812">Transmembrane</keyword>
<sequence length="166" mass="18572">MSDRLVLRRPRRKSALIILASAIFVAVGLWMIASPESFDRGSDEFNILVGWFSLIFFGAPGLAELCSLVRPTQLILTREGFQVHGLRLKPVVPWNDVECFFIFKMKSTSFVSFTLKASVQSPAQRATALIASSGRADGNIPAYLEKSADEVRTLLEEWRIQHSKVD</sequence>
<evidence type="ECO:0000256" key="1">
    <source>
        <dbReference type="SAM" id="Phobius"/>
    </source>
</evidence>
<dbReference type="EMBL" id="JACSQU010000003">
    <property type="protein sequence ID" value="MBD7942361.1"/>
    <property type="molecule type" value="Genomic_DNA"/>
</dbReference>
<dbReference type="NCBIfam" id="NF041635">
    <property type="entry name" value="STM3941_fam"/>
    <property type="match status" value="1"/>
</dbReference>
<organism evidence="2 3">
    <name type="scientific">Brevundimonas guildfordensis</name>
    <dbReference type="NCBI Taxonomy" id="2762241"/>
    <lineage>
        <taxon>Bacteria</taxon>
        <taxon>Pseudomonadati</taxon>
        <taxon>Pseudomonadota</taxon>
        <taxon>Alphaproteobacteria</taxon>
        <taxon>Caulobacterales</taxon>
        <taxon>Caulobacteraceae</taxon>
        <taxon>Brevundimonas</taxon>
    </lineage>
</organism>
<accession>A0ABR8R3L4</accession>
<keyword evidence="1" id="KW-1133">Transmembrane helix</keyword>
<protein>
    <recommendedName>
        <fullName evidence="4">PH domain-containing protein</fullName>
    </recommendedName>
</protein>
<keyword evidence="3" id="KW-1185">Reference proteome</keyword>
<gene>
    <name evidence="2" type="ORF">H9656_13275</name>
</gene>
<evidence type="ECO:0000313" key="2">
    <source>
        <dbReference type="EMBL" id="MBD7942361.1"/>
    </source>
</evidence>
<feature type="transmembrane region" description="Helical" evidence="1">
    <location>
        <begin position="14"/>
        <end position="33"/>
    </location>
</feature>
<keyword evidence="1" id="KW-0472">Membrane</keyword>
<feature type="transmembrane region" description="Helical" evidence="1">
    <location>
        <begin position="45"/>
        <end position="69"/>
    </location>
</feature>
<dbReference type="InterPro" id="IPR048136">
    <property type="entry name" value="STM3941-like"/>
</dbReference>
<reference evidence="2 3" key="1">
    <citation type="submission" date="2020-08" db="EMBL/GenBank/DDBJ databases">
        <title>A Genomic Blueprint of the Chicken Gut Microbiome.</title>
        <authorList>
            <person name="Gilroy R."/>
            <person name="Ravi A."/>
            <person name="Getino M."/>
            <person name="Pursley I."/>
            <person name="Horton D.L."/>
            <person name="Alikhan N.-F."/>
            <person name="Baker D."/>
            <person name="Gharbi K."/>
            <person name="Hall N."/>
            <person name="Watson M."/>
            <person name="Adriaenssens E.M."/>
            <person name="Foster-Nyarko E."/>
            <person name="Jarju S."/>
            <person name="Secka A."/>
            <person name="Antonio M."/>
            <person name="Oren A."/>
            <person name="Chaudhuri R."/>
            <person name="La Ragione R.M."/>
            <person name="Hildebrand F."/>
            <person name="Pallen M.J."/>
        </authorList>
    </citation>
    <scope>NUCLEOTIDE SEQUENCE [LARGE SCALE GENOMIC DNA]</scope>
    <source>
        <strain evidence="2 3">Sa3CVA3</strain>
    </source>
</reference>
<comment type="caution">
    <text evidence="2">The sequence shown here is derived from an EMBL/GenBank/DDBJ whole genome shotgun (WGS) entry which is preliminary data.</text>
</comment>